<name>A0ABY4PCW7_9LACO</name>
<organism evidence="10 11">
    <name type="scientific">Bombilactobacillus thymidiniphilus</name>
    <dbReference type="NCBI Taxonomy" id="2923363"/>
    <lineage>
        <taxon>Bacteria</taxon>
        <taxon>Bacillati</taxon>
        <taxon>Bacillota</taxon>
        <taxon>Bacilli</taxon>
        <taxon>Lactobacillales</taxon>
        <taxon>Lactobacillaceae</taxon>
        <taxon>Bombilactobacillus</taxon>
    </lineage>
</organism>
<accession>A0ABY4PCW7</accession>
<dbReference type="InterPro" id="IPR004610">
    <property type="entry name" value="RecJ"/>
</dbReference>
<dbReference type="InterPro" id="IPR018779">
    <property type="entry name" value="RecJ_C"/>
</dbReference>
<dbReference type="PANTHER" id="PTHR30255:SF2">
    <property type="entry name" value="SINGLE-STRANDED-DNA-SPECIFIC EXONUCLEASE RECJ"/>
    <property type="match status" value="1"/>
</dbReference>
<dbReference type="InterPro" id="IPR041122">
    <property type="entry name" value="RecJ_OB"/>
</dbReference>
<evidence type="ECO:0000313" key="10">
    <source>
        <dbReference type="EMBL" id="UQS83513.1"/>
    </source>
</evidence>
<dbReference type="InterPro" id="IPR001667">
    <property type="entry name" value="DDH_dom"/>
</dbReference>
<dbReference type="Proteomes" id="UP000831947">
    <property type="component" value="Chromosome"/>
</dbReference>
<dbReference type="Gene3D" id="3.10.310.30">
    <property type="match status" value="1"/>
</dbReference>
<evidence type="ECO:0000256" key="4">
    <source>
        <dbReference type="ARBA" id="ARBA00022801"/>
    </source>
</evidence>
<feature type="domain" description="DDH" evidence="6">
    <location>
        <begin position="82"/>
        <end position="227"/>
    </location>
</feature>
<dbReference type="InterPro" id="IPR003156">
    <property type="entry name" value="DHHA1_dom"/>
</dbReference>
<dbReference type="RefSeq" id="WP_249512739.1">
    <property type="nucleotide sequence ID" value="NZ_CP093365.1"/>
</dbReference>
<comment type="similarity">
    <text evidence="1">Belongs to the RecJ family.</text>
</comment>
<dbReference type="PANTHER" id="PTHR30255">
    <property type="entry name" value="SINGLE-STRANDED-DNA-SPECIFIC EXONUCLEASE RECJ"/>
    <property type="match status" value="1"/>
</dbReference>
<dbReference type="EMBL" id="CP093365">
    <property type="protein sequence ID" value="UQS83513.1"/>
    <property type="molecule type" value="Genomic_DNA"/>
</dbReference>
<dbReference type="Pfam" id="PF17768">
    <property type="entry name" value="RecJ_OB"/>
    <property type="match status" value="1"/>
</dbReference>
<feature type="domain" description="Single-stranded-DNA-specific exonuclease RecJ C-terminal" evidence="8">
    <location>
        <begin position="577"/>
        <end position="765"/>
    </location>
</feature>
<sequence>MSLRYQWHLLPKTDKQKEAQLVKDTGLPLFLVKLLLNRGINNSAAIQSFLQPSTQQISDPFLMHDMNLAVERISNAIMNSEKMVIYGDYDADGITSTAILKEAIETLGGQVDIFIPDRFKDGYGPNLKRYQKFVAQGYHLIITVDNGITGLSEVTYAQEHGVDVIVSDHHTIPDQLPPAYAIVHPQFKQEIPYPCPYLSGAGVAFKIASALLEEIPYDLLDLAAIGTVSDVMELVGENRALVALGLQQIKQQERLGLVELCKVAHVQMQDFNEEDIGFQIAPRLNALGRLANATTGVELLTTLDSDRAHQLAQEINQLNEKRKHLGQEVFELAWQQAQEQIAAGDKILVVAGDNWHQGILGIVAGKILQRSGCPCLVLSINNSGQAVGSGRSSANFDLYQALMQFRAMYQKFGGHAQACGMTLAALDVDNLRQQLNQLPQVRDLDTQLQASEQYELELRLSGLTLKLYKQIQRLAPFGNGNPVPVIKVTDFDQCMVDYLGKKNQDHLKISLQQQSKKIDCMGFGMGEYQPTIQQNGLQAVYGTLMTNNWRNQSYLQLKVDDLQLQAEVQLARAKNIQFVDLRQKPKFSVPKDLPSFVFFQAANQQKFMAQHGQCATYLSDEVPNLSKLVVTDMPTHMAQFDDLIIKLTNVEQLSFIFHDPNQTWISISKDNWHQTLKYLFSHKNLQVTDLPVVARYLQLSTVQIKVIIRVFSELNFVTIVDGFLKWPQQLPAHQLDESVTYCRLQERQKIQSLLVESDFSQLIDYVLQLRH</sequence>
<keyword evidence="11" id="KW-1185">Reference proteome</keyword>
<reference evidence="10 11" key="1">
    <citation type="journal article" date="2022" name="Int. J. Syst. Evol. Microbiol.">
        <title>Apilactobacillus apisilvae sp. nov., Nicolia spurrieriana gen. nov. sp. nov., Bombilactobacillus folatiphilus sp. nov. and Bombilactobacillus thymidiniphilus sp. nov., four new lactic acid bacterial isolates from stingless bees Tetragonula carbonaria and Austroplebeia australis.</title>
        <authorList>
            <person name="Oliphant S.A."/>
            <person name="Watson-Haigh N.S."/>
            <person name="Sumby K.M."/>
            <person name="Gardner J."/>
            <person name="Groom S."/>
            <person name="Jiranek V."/>
        </authorList>
    </citation>
    <scope>NUCLEOTIDE SEQUENCE [LARGE SCALE GENOMIC DNA]</scope>
    <source>
        <strain evidence="10 11">SG4_A1</strain>
    </source>
</reference>
<dbReference type="Pfam" id="PF02272">
    <property type="entry name" value="DHHA1"/>
    <property type="match status" value="1"/>
</dbReference>
<evidence type="ECO:0000259" key="6">
    <source>
        <dbReference type="Pfam" id="PF01368"/>
    </source>
</evidence>
<protein>
    <recommendedName>
        <fullName evidence="2">Single-stranded-DNA-specific exonuclease RecJ</fullName>
    </recommendedName>
</protein>
<keyword evidence="4" id="KW-0378">Hydrolase</keyword>
<keyword evidence="3" id="KW-0540">Nuclease</keyword>
<evidence type="ECO:0000313" key="11">
    <source>
        <dbReference type="Proteomes" id="UP000831947"/>
    </source>
</evidence>
<proteinExistence type="inferred from homology"/>
<dbReference type="NCBIfam" id="TIGR00644">
    <property type="entry name" value="recJ"/>
    <property type="match status" value="1"/>
</dbReference>
<feature type="domain" description="DHHA1" evidence="7">
    <location>
        <begin position="345"/>
        <end position="437"/>
    </location>
</feature>
<feature type="domain" description="RecJ OB" evidence="9">
    <location>
        <begin position="455"/>
        <end position="561"/>
    </location>
</feature>
<evidence type="ECO:0000256" key="1">
    <source>
        <dbReference type="ARBA" id="ARBA00005915"/>
    </source>
</evidence>
<evidence type="ECO:0000256" key="5">
    <source>
        <dbReference type="ARBA" id="ARBA00022839"/>
    </source>
</evidence>
<evidence type="ECO:0000259" key="7">
    <source>
        <dbReference type="Pfam" id="PF02272"/>
    </source>
</evidence>
<dbReference type="SUPFAM" id="SSF64182">
    <property type="entry name" value="DHH phosphoesterases"/>
    <property type="match status" value="1"/>
</dbReference>
<evidence type="ECO:0000259" key="8">
    <source>
        <dbReference type="Pfam" id="PF10141"/>
    </source>
</evidence>
<evidence type="ECO:0000256" key="3">
    <source>
        <dbReference type="ARBA" id="ARBA00022722"/>
    </source>
</evidence>
<dbReference type="InterPro" id="IPR038763">
    <property type="entry name" value="DHH_sf"/>
</dbReference>
<gene>
    <name evidence="10" type="primary">recJ</name>
    <name evidence="10" type="ORF">MOO47_06995</name>
</gene>
<dbReference type="Pfam" id="PF01368">
    <property type="entry name" value="DHH"/>
    <property type="match status" value="1"/>
</dbReference>
<evidence type="ECO:0000259" key="9">
    <source>
        <dbReference type="Pfam" id="PF17768"/>
    </source>
</evidence>
<dbReference type="Pfam" id="PF10141">
    <property type="entry name" value="ssDNA-exonuc_C"/>
    <property type="match status" value="1"/>
</dbReference>
<evidence type="ECO:0000256" key="2">
    <source>
        <dbReference type="ARBA" id="ARBA00019841"/>
    </source>
</evidence>
<dbReference type="GO" id="GO:0004527">
    <property type="term" value="F:exonuclease activity"/>
    <property type="evidence" value="ECO:0007669"/>
    <property type="project" value="UniProtKB-KW"/>
</dbReference>
<keyword evidence="5 10" id="KW-0269">Exonuclease</keyword>
<dbReference type="InterPro" id="IPR051673">
    <property type="entry name" value="SSDNA_exonuclease_RecJ"/>
</dbReference>
<dbReference type="Gene3D" id="3.90.1640.30">
    <property type="match status" value="1"/>
</dbReference>